<comment type="caution">
    <text evidence="6">Lacks conserved residue(s) required for the propagation of feature annotation.</text>
</comment>
<dbReference type="PANTHER" id="PTHR31792:SF3">
    <property type="entry name" value="VACUOLAR ATPASE ASSEMBLY INTEGRAL MEMBRANE PROTEIN VMA21"/>
    <property type="match status" value="1"/>
</dbReference>
<dbReference type="HAMAP" id="MF_03058">
    <property type="entry name" value="VMA21"/>
    <property type="match status" value="1"/>
</dbReference>
<dbReference type="EMBL" id="JAVFKD010000016">
    <property type="protein sequence ID" value="KAK5987616.1"/>
    <property type="molecule type" value="Genomic_DNA"/>
</dbReference>
<evidence type="ECO:0000313" key="8">
    <source>
        <dbReference type="Proteomes" id="UP001338125"/>
    </source>
</evidence>
<keyword evidence="3 6" id="KW-1133">Transmembrane helix</keyword>
<organism evidence="7 8">
    <name type="scientific">Cladobotryum mycophilum</name>
    <dbReference type="NCBI Taxonomy" id="491253"/>
    <lineage>
        <taxon>Eukaryota</taxon>
        <taxon>Fungi</taxon>
        <taxon>Dikarya</taxon>
        <taxon>Ascomycota</taxon>
        <taxon>Pezizomycotina</taxon>
        <taxon>Sordariomycetes</taxon>
        <taxon>Hypocreomycetidae</taxon>
        <taxon>Hypocreales</taxon>
        <taxon>Hypocreaceae</taxon>
        <taxon>Cladobotryum</taxon>
    </lineage>
</organism>
<keyword evidence="2 6" id="KW-0256">Endoplasmic reticulum</keyword>
<keyword evidence="4 6" id="KW-0472">Membrane</keyword>
<reference evidence="7 8" key="1">
    <citation type="submission" date="2024-01" db="EMBL/GenBank/DDBJ databases">
        <title>Complete genome of Cladobotryum mycophilum ATHUM6906.</title>
        <authorList>
            <person name="Christinaki A.C."/>
            <person name="Myridakis A.I."/>
            <person name="Kouvelis V.N."/>
        </authorList>
    </citation>
    <scope>NUCLEOTIDE SEQUENCE [LARGE SCALE GENOMIC DNA]</scope>
    <source>
        <strain evidence="7 8">ATHUM6906</strain>
    </source>
</reference>
<comment type="similarity">
    <text evidence="6">Belongs to the VMA21 family.</text>
</comment>
<dbReference type="Proteomes" id="UP001338125">
    <property type="component" value="Unassembled WGS sequence"/>
</dbReference>
<dbReference type="Pfam" id="PF09446">
    <property type="entry name" value="VMA21"/>
    <property type="match status" value="1"/>
</dbReference>
<evidence type="ECO:0000256" key="1">
    <source>
        <dbReference type="ARBA" id="ARBA00022692"/>
    </source>
</evidence>
<protein>
    <submittedName>
        <fullName evidence="7">Vacuolar ATPase assembly integral membrane protein vma-21</fullName>
    </submittedName>
</protein>
<comment type="caution">
    <text evidence="7">The sequence shown here is derived from an EMBL/GenBank/DDBJ whole genome shotgun (WGS) entry which is preliminary data.</text>
</comment>
<dbReference type="PANTHER" id="PTHR31792">
    <property type="entry name" value="VACUOLAR ATPASE ASSEMBLY INTEGRAL MEMBRANE PROTEIN VMA21"/>
    <property type="match status" value="1"/>
</dbReference>
<evidence type="ECO:0000256" key="3">
    <source>
        <dbReference type="ARBA" id="ARBA00022989"/>
    </source>
</evidence>
<gene>
    <name evidence="7" type="ORF">PT974_11748</name>
</gene>
<dbReference type="InterPro" id="IPR019013">
    <property type="entry name" value="Vma21"/>
</dbReference>
<keyword evidence="5 6" id="KW-0968">Cytoplasmic vesicle</keyword>
<evidence type="ECO:0000256" key="4">
    <source>
        <dbReference type="ARBA" id="ARBA00023136"/>
    </source>
</evidence>
<comment type="function">
    <text evidence="6">Required for the assembly of the V0 complex of the vacuolar ATPase (V-ATPase) in the endoplasmic reticulum.</text>
</comment>
<name>A0ABR0S719_9HYPO</name>
<feature type="transmembrane region" description="Helical" evidence="6">
    <location>
        <begin position="67"/>
        <end position="86"/>
    </location>
</feature>
<evidence type="ECO:0000313" key="7">
    <source>
        <dbReference type="EMBL" id="KAK5987616.1"/>
    </source>
</evidence>
<evidence type="ECO:0000256" key="2">
    <source>
        <dbReference type="ARBA" id="ARBA00022824"/>
    </source>
</evidence>
<accession>A0ABR0S719</accession>
<evidence type="ECO:0000256" key="6">
    <source>
        <dbReference type="HAMAP-Rule" id="MF_03058"/>
    </source>
</evidence>
<evidence type="ECO:0000256" key="5">
    <source>
        <dbReference type="ARBA" id="ARBA00023329"/>
    </source>
</evidence>
<comment type="subcellular location">
    <subcellularLocation>
        <location evidence="6">Endoplasmic reticulum membrane</location>
        <topology evidence="6">Multi-pass membrane protein</topology>
    </subcellularLocation>
    <subcellularLocation>
        <location evidence="6">Endoplasmic reticulum-Golgi intermediate compartment membrane</location>
        <topology evidence="6">Multi-pass membrane protein</topology>
    </subcellularLocation>
    <subcellularLocation>
        <location evidence="6">Cytoplasmic vesicle</location>
        <location evidence="6">COPII-coated vesicle membrane</location>
        <topology evidence="6">Multi-pass membrane protein</topology>
    </subcellularLocation>
</comment>
<proteinExistence type="inferred from homology"/>
<keyword evidence="8" id="KW-1185">Reference proteome</keyword>
<keyword evidence="1 6" id="KW-0812">Transmembrane</keyword>
<sequence length="107" mass="11715">MATRRIVASERTILEKDEQREEKSNISPAVPRDVIAKLLGFSLAMIVIPISSYFLTVHRVFNGNASLAGGMAALLANVILVSYVIVAMNEDQSEQNPGEKPESKKTQ</sequence>
<feature type="transmembrane region" description="Helical" evidence="6">
    <location>
        <begin position="34"/>
        <end position="55"/>
    </location>
</feature>